<gene>
    <name evidence="12" type="ORF">BDW02DRAFT_590565</name>
</gene>
<evidence type="ECO:0000313" key="12">
    <source>
        <dbReference type="EMBL" id="KAF1832243.1"/>
    </source>
</evidence>
<dbReference type="PANTHER" id="PTHR31983:SF0">
    <property type="entry name" value="GLUCAN ENDO-1,3-BETA-D-GLUCOSIDASE 2"/>
    <property type="match status" value="1"/>
</dbReference>
<accession>A0A6A5KFY5</accession>
<keyword evidence="13" id="KW-1185">Reference proteome</keyword>
<keyword evidence="6" id="KW-0326">Glycosidase</keyword>
<protein>
    <recommendedName>
        <fullName evidence="3">glucan endo-1,3-beta-D-glucosidase</fullName>
        <ecNumber evidence="3">3.2.1.39</ecNumber>
    </recommendedName>
</protein>
<comment type="similarity">
    <text evidence="2">Belongs to the glycosyl hydrolase 81 family.</text>
</comment>
<name>A0A6A5KFY5_9PLEO</name>
<dbReference type="EMBL" id="ML975343">
    <property type="protein sequence ID" value="KAF1832243.1"/>
    <property type="molecule type" value="Genomic_DNA"/>
</dbReference>
<keyword evidence="4" id="KW-0378">Hydrolase</keyword>
<dbReference type="OrthoDB" id="4473401at2759"/>
<feature type="region of interest" description="Disordered" evidence="9">
    <location>
        <begin position="683"/>
        <end position="704"/>
    </location>
</feature>
<evidence type="ECO:0000256" key="9">
    <source>
        <dbReference type="SAM" id="MobiDB-lite"/>
    </source>
</evidence>
<reference evidence="12" key="1">
    <citation type="submission" date="2020-01" db="EMBL/GenBank/DDBJ databases">
        <authorList>
            <consortium name="DOE Joint Genome Institute"/>
            <person name="Haridas S."/>
            <person name="Albert R."/>
            <person name="Binder M."/>
            <person name="Bloem J."/>
            <person name="Labutti K."/>
            <person name="Salamov A."/>
            <person name="Andreopoulos B."/>
            <person name="Baker S.E."/>
            <person name="Barry K."/>
            <person name="Bills G."/>
            <person name="Bluhm B.H."/>
            <person name="Cannon C."/>
            <person name="Castanera R."/>
            <person name="Culley D.E."/>
            <person name="Daum C."/>
            <person name="Ezra D."/>
            <person name="Gonzalez J.B."/>
            <person name="Henrissat B."/>
            <person name="Kuo A."/>
            <person name="Liang C."/>
            <person name="Lipzen A."/>
            <person name="Lutzoni F."/>
            <person name="Magnuson J."/>
            <person name="Mondo S."/>
            <person name="Nolan M."/>
            <person name="Ohm R."/>
            <person name="Pangilinan J."/>
            <person name="Park H.-J."/>
            <person name="Ramirez L."/>
            <person name="Alfaro M."/>
            <person name="Sun H."/>
            <person name="Tritt A."/>
            <person name="Yoshinaga Y."/>
            <person name="Zwiers L.-H."/>
            <person name="Turgeon B.G."/>
            <person name="Goodwin S.B."/>
            <person name="Spatafora J.W."/>
            <person name="Crous P.W."/>
            <person name="Grigoriev I.V."/>
        </authorList>
    </citation>
    <scope>NUCLEOTIDE SEQUENCE</scope>
    <source>
        <strain evidence="12">P77</strain>
    </source>
</reference>
<dbReference type="Gene3D" id="2.70.98.30">
    <property type="entry name" value="Golgi alpha-mannosidase II, domain 4"/>
    <property type="match status" value="1"/>
</dbReference>
<evidence type="ECO:0000259" key="11">
    <source>
        <dbReference type="Pfam" id="PF17652"/>
    </source>
</evidence>
<dbReference type="AlphaFoldDB" id="A0A6A5KFY5"/>
<feature type="domain" description="Glycosyl hydrolase family 81 N-terminal" evidence="10">
    <location>
        <begin position="74"/>
        <end position="400"/>
    </location>
</feature>
<evidence type="ECO:0000313" key="13">
    <source>
        <dbReference type="Proteomes" id="UP000800040"/>
    </source>
</evidence>
<feature type="region of interest" description="Disordered" evidence="9">
    <location>
        <begin position="1"/>
        <end position="27"/>
    </location>
</feature>
<evidence type="ECO:0000256" key="7">
    <source>
        <dbReference type="ARBA" id="ARBA00023316"/>
    </source>
</evidence>
<evidence type="ECO:0000256" key="4">
    <source>
        <dbReference type="ARBA" id="ARBA00022801"/>
    </source>
</evidence>
<dbReference type="PANTHER" id="PTHR31983">
    <property type="entry name" value="ENDO-1,3(4)-BETA-GLUCANASE 1"/>
    <property type="match status" value="1"/>
</dbReference>
<keyword evidence="7" id="KW-0961">Cell wall biogenesis/degradation</keyword>
<proteinExistence type="inferred from homology"/>
<keyword evidence="8" id="KW-0624">Polysaccharide degradation</keyword>
<dbReference type="Pfam" id="PF17652">
    <property type="entry name" value="Glyco_hydro81C"/>
    <property type="match status" value="1"/>
</dbReference>
<dbReference type="InterPro" id="IPR040451">
    <property type="entry name" value="GH81_N"/>
</dbReference>
<dbReference type="GO" id="GO:0052861">
    <property type="term" value="F:endo-1,3(4)-beta-glucanase activity"/>
    <property type="evidence" value="ECO:0007669"/>
    <property type="project" value="InterPro"/>
</dbReference>
<evidence type="ECO:0000256" key="6">
    <source>
        <dbReference type="ARBA" id="ARBA00023295"/>
    </source>
</evidence>
<evidence type="ECO:0000256" key="1">
    <source>
        <dbReference type="ARBA" id="ARBA00000382"/>
    </source>
</evidence>
<dbReference type="GO" id="GO:0042973">
    <property type="term" value="F:glucan endo-1,3-beta-D-glucosidase activity"/>
    <property type="evidence" value="ECO:0007669"/>
    <property type="project" value="UniProtKB-EC"/>
</dbReference>
<evidence type="ECO:0000256" key="8">
    <source>
        <dbReference type="ARBA" id="ARBA00023326"/>
    </source>
</evidence>
<evidence type="ECO:0000259" key="10">
    <source>
        <dbReference type="Pfam" id="PF03639"/>
    </source>
</evidence>
<dbReference type="Gene3D" id="1.10.287.1170">
    <property type="entry name" value="glycoside hydrolase family 81 endo-[beta] glucanase"/>
    <property type="match status" value="1"/>
</dbReference>
<dbReference type="InterPro" id="IPR005200">
    <property type="entry name" value="Endo-beta-glucanase"/>
</dbReference>
<dbReference type="GO" id="GO:0009986">
    <property type="term" value="C:cell surface"/>
    <property type="evidence" value="ECO:0007669"/>
    <property type="project" value="TreeGrafter"/>
</dbReference>
<keyword evidence="5" id="KW-0119">Carbohydrate metabolism</keyword>
<comment type="catalytic activity">
    <reaction evidence="1">
        <text>Hydrolysis of (1-&gt;3)-beta-D-glucosidic linkages in (1-&gt;3)-beta-D-glucans.</text>
        <dbReference type="EC" id="3.2.1.39"/>
    </reaction>
</comment>
<feature type="domain" description="Glycosyl hydrolase family 81 C-terminal" evidence="11">
    <location>
        <begin position="413"/>
        <end position="793"/>
    </location>
</feature>
<dbReference type="EC" id="3.2.1.39" evidence="3"/>
<evidence type="ECO:0000256" key="2">
    <source>
        <dbReference type="ARBA" id="ARBA00010730"/>
    </source>
</evidence>
<dbReference type="GO" id="GO:0000272">
    <property type="term" value="P:polysaccharide catabolic process"/>
    <property type="evidence" value="ECO:0007669"/>
    <property type="project" value="UniProtKB-KW"/>
</dbReference>
<dbReference type="GO" id="GO:0071555">
    <property type="term" value="P:cell wall organization"/>
    <property type="evidence" value="ECO:0007669"/>
    <property type="project" value="UniProtKB-KW"/>
</dbReference>
<dbReference type="Proteomes" id="UP000800040">
    <property type="component" value="Unassembled WGS sequence"/>
</dbReference>
<organism evidence="12 13">
    <name type="scientific">Decorospora gaudefroyi</name>
    <dbReference type="NCBI Taxonomy" id="184978"/>
    <lineage>
        <taxon>Eukaryota</taxon>
        <taxon>Fungi</taxon>
        <taxon>Dikarya</taxon>
        <taxon>Ascomycota</taxon>
        <taxon>Pezizomycotina</taxon>
        <taxon>Dothideomycetes</taxon>
        <taxon>Pleosporomycetidae</taxon>
        <taxon>Pleosporales</taxon>
        <taxon>Pleosporineae</taxon>
        <taxon>Pleosporaceae</taxon>
        <taxon>Decorospora</taxon>
    </lineage>
</organism>
<dbReference type="PROSITE" id="PS52008">
    <property type="entry name" value="GH81"/>
    <property type="match status" value="1"/>
</dbReference>
<dbReference type="Pfam" id="PF03639">
    <property type="entry name" value="Glyco_hydro_81"/>
    <property type="match status" value="1"/>
</dbReference>
<evidence type="ECO:0000256" key="5">
    <source>
        <dbReference type="ARBA" id="ARBA00023277"/>
    </source>
</evidence>
<dbReference type="InterPro" id="IPR040720">
    <property type="entry name" value="GH81_C"/>
</dbReference>
<evidence type="ECO:0000256" key="3">
    <source>
        <dbReference type="ARBA" id="ARBA00012780"/>
    </source>
</evidence>
<sequence>MGPSNSKPLTGPPSPRTTKTSAWRSSLRDKRQNLKTSFGYISTSSITDDVPTDNIFTPIQADSILPQIPIGRHHPVPRTGVEDDEMRTLHTNSFYANAFLGQQNQPVWTHPYVLCWGKGWVEPLGLVQTWGMNVSCFEEGDAVFEGGNPAKSYTYPSHEQSLILTAKELDVTTTLTTDTHLPFSVNINLNALATPHEPKITFPVVQGMCFVTAGYRDATPVIQTGGRGFAEVVGPFMLGRLSMKYRIKDKNGRCWVIYINPILGLDYDITRFKRLDSNTLIGPPGFKGTIQVAKNPLGAEGEALYDRACGAFVSEATITAVAPDGKGAYSFRYTKIGTSPLLMFILPHHLASLDPTLKPQVTNLRLQTTTKGTATAIWGQKLTFLEPNLPMTMHFGPWNPNTSSSPPKIRYPPEVLALLSAVADRDLRRSMTQRTTHESLYFAGKSLSKFATILWVLKDVLGHDTLATTGLDKLKEELALYIQNQQQSPLYYDDSWKGVVSSAGFSSASPADPPATTDFANTYYTDHHTHYAYFVFAASIIAYLDPAWLSQGDNHAWTNMLVKDYAESAYQGRDYPFFRAFDWWHGHSWSDGLGGGPGRGAPEGKSVRSVSEDAFASFAVKMWGRVSGDADMEKRGNLMLAIQARTSTSYFYLQTTNTNHPARFLQNKIAGLLFENRVEYGSTSPLSPLSPPSQPTKQKTHTANLTTPHPSLIHMIPLLPSTAYIRPRAFVKEEWDTFFAGGEEDIQGGWRGILYANLALIDASASFSFFRDGVDGFWDERWIDGGASRAFYLVWASALWEFGK</sequence>